<comment type="caution">
    <text evidence="1">The sequence shown here is derived from an EMBL/GenBank/DDBJ whole genome shotgun (WGS) entry which is preliminary data.</text>
</comment>
<gene>
    <name evidence="1" type="ORF">ACFSOY_09935</name>
</gene>
<protein>
    <submittedName>
        <fullName evidence="1">Uncharacterized protein</fullName>
    </submittedName>
</protein>
<keyword evidence="2" id="KW-1185">Reference proteome</keyword>
<name>A0ABW4ZWD3_9BACL</name>
<evidence type="ECO:0000313" key="1">
    <source>
        <dbReference type="EMBL" id="MFD2170318.1"/>
    </source>
</evidence>
<dbReference type="EMBL" id="JBHUIO010000005">
    <property type="protein sequence ID" value="MFD2170318.1"/>
    <property type="molecule type" value="Genomic_DNA"/>
</dbReference>
<reference evidence="2" key="1">
    <citation type="journal article" date="2019" name="Int. J. Syst. Evol. Microbiol.">
        <title>The Global Catalogue of Microorganisms (GCM) 10K type strain sequencing project: providing services to taxonomists for standard genome sequencing and annotation.</title>
        <authorList>
            <consortium name="The Broad Institute Genomics Platform"/>
            <consortium name="The Broad Institute Genome Sequencing Center for Infectious Disease"/>
            <person name="Wu L."/>
            <person name="Ma J."/>
        </authorList>
    </citation>
    <scope>NUCLEOTIDE SEQUENCE [LARGE SCALE GENOMIC DNA]</scope>
    <source>
        <strain evidence="2">CGMCC 1.13574</strain>
    </source>
</reference>
<accession>A0ABW4ZWD3</accession>
<sequence length="57" mass="6396">MLAKDGEIRQVVFAAKSKDGTVLTGHHNADPYTRQELIAHLQVKVTQAVMEAYRDDE</sequence>
<evidence type="ECO:0000313" key="2">
    <source>
        <dbReference type="Proteomes" id="UP001597343"/>
    </source>
</evidence>
<dbReference type="Proteomes" id="UP001597343">
    <property type="component" value="Unassembled WGS sequence"/>
</dbReference>
<dbReference type="RefSeq" id="WP_386046161.1">
    <property type="nucleotide sequence ID" value="NZ_JBHUIO010000005.1"/>
</dbReference>
<organism evidence="1 2">
    <name type="scientific">Tumebacillus lipolyticus</name>
    <dbReference type="NCBI Taxonomy" id="1280370"/>
    <lineage>
        <taxon>Bacteria</taxon>
        <taxon>Bacillati</taxon>
        <taxon>Bacillota</taxon>
        <taxon>Bacilli</taxon>
        <taxon>Bacillales</taxon>
        <taxon>Alicyclobacillaceae</taxon>
        <taxon>Tumebacillus</taxon>
    </lineage>
</organism>
<proteinExistence type="predicted"/>